<sequence>TADEGLVGKVNDNCDQMDKTRKKVGKLEIRFWILIAFLAGSGAAGGTALVKLIAAANIAP</sequence>
<accession>X1JSY9</accession>
<feature type="transmembrane region" description="Helical" evidence="1">
    <location>
        <begin position="31"/>
        <end position="54"/>
    </location>
</feature>
<feature type="non-terminal residue" evidence="2">
    <location>
        <position position="1"/>
    </location>
</feature>
<gene>
    <name evidence="2" type="ORF">S03H2_66521</name>
</gene>
<keyword evidence="1" id="KW-1133">Transmembrane helix</keyword>
<evidence type="ECO:0000256" key="1">
    <source>
        <dbReference type="SAM" id="Phobius"/>
    </source>
</evidence>
<organism evidence="2">
    <name type="scientific">marine sediment metagenome</name>
    <dbReference type="NCBI Taxonomy" id="412755"/>
    <lineage>
        <taxon>unclassified sequences</taxon>
        <taxon>metagenomes</taxon>
        <taxon>ecological metagenomes</taxon>
    </lineage>
</organism>
<reference evidence="2" key="1">
    <citation type="journal article" date="2014" name="Front. Microbiol.">
        <title>High frequency of phylogenetically diverse reductive dehalogenase-homologous genes in deep subseafloor sedimentary metagenomes.</title>
        <authorList>
            <person name="Kawai M."/>
            <person name="Futagami T."/>
            <person name="Toyoda A."/>
            <person name="Takaki Y."/>
            <person name="Nishi S."/>
            <person name="Hori S."/>
            <person name="Arai W."/>
            <person name="Tsubouchi T."/>
            <person name="Morono Y."/>
            <person name="Uchiyama I."/>
            <person name="Ito T."/>
            <person name="Fujiyama A."/>
            <person name="Inagaki F."/>
            <person name="Takami H."/>
        </authorList>
    </citation>
    <scope>NUCLEOTIDE SEQUENCE</scope>
    <source>
        <strain evidence="2">Expedition CK06-06</strain>
    </source>
</reference>
<dbReference type="AlphaFoldDB" id="X1JSY9"/>
<proteinExistence type="predicted"/>
<name>X1JSY9_9ZZZZ</name>
<protein>
    <submittedName>
        <fullName evidence="2">Uncharacterized protein</fullName>
    </submittedName>
</protein>
<dbReference type="EMBL" id="BARU01043444">
    <property type="protein sequence ID" value="GAH81394.1"/>
    <property type="molecule type" value="Genomic_DNA"/>
</dbReference>
<keyword evidence="1" id="KW-0812">Transmembrane</keyword>
<keyword evidence="1" id="KW-0472">Membrane</keyword>
<evidence type="ECO:0000313" key="2">
    <source>
        <dbReference type="EMBL" id="GAH81394.1"/>
    </source>
</evidence>
<comment type="caution">
    <text evidence="2">The sequence shown here is derived from an EMBL/GenBank/DDBJ whole genome shotgun (WGS) entry which is preliminary data.</text>
</comment>